<evidence type="ECO:0000313" key="2">
    <source>
        <dbReference type="Proteomes" id="UP001374535"/>
    </source>
</evidence>
<dbReference type="AlphaFoldDB" id="A0AAQ3S445"/>
<dbReference type="SUPFAM" id="SSF53098">
    <property type="entry name" value="Ribonuclease H-like"/>
    <property type="match status" value="1"/>
</dbReference>
<evidence type="ECO:0000313" key="1">
    <source>
        <dbReference type="EMBL" id="WVZ16697.1"/>
    </source>
</evidence>
<dbReference type="InterPro" id="IPR012337">
    <property type="entry name" value="RNaseH-like_sf"/>
</dbReference>
<name>A0AAQ3S445_VIGMU</name>
<dbReference type="GO" id="GO:0003676">
    <property type="term" value="F:nucleic acid binding"/>
    <property type="evidence" value="ECO:0007669"/>
    <property type="project" value="InterPro"/>
</dbReference>
<dbReference type="PANTHER" id="PTHR48475:SF2">
    <property type="entry name" value="RIBONUCLEASE H"/>
    <property type="match status" value="1"/>
</dbReference>
<keyword evidence="2" id="KW-1185">Reference proteome</keyword>
<gene>
    <name evidence="1" type="ORF">V8G54_009679</name>
</gene>
<dbReference type="PANTHER" id="PTHR48475">
    <property type="entry name" value="RIBONUCLEASE H"/>
    <property type="match status" value="1"/>
</dbReference>
<reference evidence="1 2" key="1">
    <citation type="journal article" date="2023" name="Life. Sci Alliance">
        <title>Evolutionary insights into 3D genome organization and epigenetic landscape of Vigna mungo.</title>
        <authorList>
            <person name="Junaid A."/>
            <person name="Singh B."/>
            <person name="Bhatia S."/>
        </authorList>
    </citation>
    <scope>NUCLEOTIDE SEQUENCE [LARGE SCALE GENOMIC DNA]</scope>
    <source>
        <strain evidence="1">Urdbean</strain>
    </source>
</reference>
<dbReference type="Proteomes" id="UP001374535">
    <property type="component" value="Chromosome 3"/>
</dbReference>
<sequence length="428" mass="49353">MMPYYFNTTTCPSILDNFDKVKLEHISRGDNIRNEEDGTLQVAVTTGVIVTVHEKMDECMQKASYYTLTGDNLFRKDYSRPLLQCLTLDQVGDIICELHEGICRYHFGARTMFWLTTKVDCVEYVKKCIPCQKHDNMIHDKQKELHHLALTTSPNGNYANIVYRYGVLHAIIIEYGNQLIDKSLTKFYVNLDIKHITSSIEHPQSNGQAEVGNKSSTKETPFSLVYDTNTAIPIKIREPSPLQSQFKEKQNENYLNISLDSLLRTFKKGDLMWRMTNNARKSEDKFSANWEGPSKELTRVFVKVTLPNTWNLLVNNVLTVTNEEHWYLKSYCSSFGDVNDEELKTLYEEVLKCQYVQIKSCEKEKFVLSVSKVEAILFNFSKISKIVGHNQVYAEGASINRPPLFTGDNYALWKVRMEFFMGSIDRGI</sequence>
<accession>A0AAQ3S445</accession>
<evidence type="ECO:0008006" key="3">
    <source>
        <dbReference type="Google" id="ProtNLM"/>
    </source>
</evidence>
<dbReference type="Gene3D" id="1.10.340.70">
    <property type="match status" value="1"/>
</dbReference>
<dbReference type="Gene3D" id="3.30.420.10">
    <property type="entry name" value="Ribonuclease H-like superfamily/Ribonuclease H"/>
    <property type="match status" value="1"/>
</dbReference>
<protein>
    <recommendedName>
        <fullName evidence="3">Integrase zinc-binding domain-containing protein</fullName>
    </recommendedName>
</protein>
<organism evidence="1 2">
    <name type="scientific">Vigna mungo</name>
    <name type="common">Black gram</name>
    <name type="synonym">Phaseolus mungo</name>
    <dbReference type="NCBI Taxonomy" id="3915"/>
    <lineage>
        <taxon>Eukaryota</taxon>
        <taxon>Viridiplantae</taxon>
        <taxon>Streptophyta</taxon>
        <taxon>Embryophyta</taxon>
        <taxon>Tracheophyta</taxon>
        <taxon>Spermatophyta</taxon>
        <taxon>Magnoliopsida</taxon>
        <taxon>eudicotyledons</taxon>
        <taxon>Gunneridae</taxon>
        <taxon>Pentapetalae</taxon>
        <taxon>rosids</taxon>
        <taxon>fabids</taxon>
        <taxon>Fabales</taxon>
        <taxon>Fabaceae</taxon>
        <taxon>Papilionoideae</taxon>
        <taxon>50 kb inversion clade</taxon>
        <taxon>NPAAA clade</taxon>
        <taxon>indigoferoid/millettioid clade</taxon>
        <taxon>Phaseoleae</taxon>
        <taxon>Vigna</taxon>
    </lineage>
</organism>
<dbReference type="EMBL" id="CP144698">
    <property type="protein sequence ID" value="WVZ16697.1"/>
    <property type="molecule type" value="Genomic_DNA"/>
</dbReference>
<proteinExistence type="predicted"/>
<dbReference type="InterPro" id="IPR036397">
    <property type="entry name" value="RNaseH_sf"/>
</dbReference>